<keyword evidence="2 3" id="KW-0690">Ribosome biogenesis</keyword>
<dbReference type="PANTHER" id="PTHR33867">
    <property type="entry name" value="RIBOSOME MATURATION FACTOR RIMP"/>
    <property type="match status" value="1"/>
</dbReference>
<evidence type="ECO:0000256" key="3">
    <source>
        <dbReference type="HAMAP-Rule" id="MF_01077"/>
    </source>
</evidence>
<dbReference type="EMBL" id="CP141614">
    <property type="protein sequence ID" value="WRP13306.1"/>
    <property type="molecule type" value="Genomic_DNA"/>
</dbReference>
<gene>
    <name evidence="3 6" type="primary">rimP</name>
    <name evidence="6" type="ORF">VLY81_07530</name>
</gene>
<dbReference type="Pfam" id="PF17384">
    <property type="entry name" value="DUF150_C"/>
    <property type="match status" value="1"/>
</dbReference>
<accession>A0ABZ1BLH7</accession>
<dbReference type="CDD" id="cd01734">
    <property type="entry name" value="YlxS_C"/>
    <property type="match status" value="1"/>
</dbReference>
<proteinExistence type="inferred from homology"/>
<dbReference type="HAMAP" id="MF_01077">
    <property type="entry name" value="RimP"/>
    <property type="match status" value="1"/>
</dbReference>
<dbReference type="InterPro" id="IPR036847">
    <property type="entry name" value="RimP_C_sf"/>
</dbReference>
<evidence type="ECO:0000259" key="4">
    <source>
        <dbReference type="Pfam" id="PF02576"/>
    </source>
</evidence>
<reference evidence="7" key="1">
    <citation type="submission" date="2023-12" db="EMBL/GenBank/DDBJ databases">
        <title>Novel isolates from deep terrestrial aquifers shed light on the physiology and ecology of the class Limnochordia.</title>
        <authorList>
            <person name="Karnachuk O.V."/>
            <person name="Lukina A.P."/>
            <person name="Avakyan M.R."/>
            <person name="Kadnikov V."/>
            <person name="Begmatov S."/>
            <person name="Beletsky A.V."/>
            <person name="Mardanov A.V."/>
            <person name="Ravin N.V."/>
        </authorList>
    </citation>
    <scope>NUCLEOTIDE SEQUENCE [LARGE SCALE GENOMIC DNA]</scope>
    <source>
        <strain evidence="7">LN</strain>
    </source>
</reference>
<dbReference type="InterPro" id="IPR028998">
    <property type="entry name" value="RimP_C"/>
</dbReference>
<keyword evidence="7" id="KW-1185">Reference proteome</keyword>
<evidence type="ECO:0000313" key="6">
    <source>
        <dbReference type="EMBL" id="WRP13306.1"/>
    </source>
</evidence>
<dbReference type="Gene3D" id="3.30.300.70">
    <property type="entry name" value="RimP-like superfamily, N-terminal"/>
    <property type="match status" value="1"/>
</dbReference>
<dbReference type="RefSeq" id="WP_324667551.1">
    <property type="nucleotide sequence ID" value="NZ_CP141614.1"/>
</dbReference>
<dbReference type="InterPro" id="IPR003728">
    <property type="entry name" value="Ribosome_maturation_RimP"/>
</dbReference>
<dbReference type="InterPro" id="IPR035956">
    <property type="entry name" value="RimP_N_sf"/>
</dbReference>
<evidence type="ECO:0000256" key="2">
    <source>
        <dbReference type="ARBA" id="ARBA00022517"/>
    </source>
</evidence>
<dbReference type="SUPFAM" id="SSF75420">
    <property type="entry name" value="YhbC-like, N-terminal domain"/>
    <property type="match status" value="1"/>
</dbReference>
<comment type="subcellular location">
    <subcellularLocation>
        <location evidence="3">Cytoplasm</location>
    </subcellularLocation>
</comment>
<name>A0ABZ1BLH7_9FIRM</name>
<dbReference type="Proteomes" id="UP001333102">
    <property type="component" value="Chromosome"/>
</dbReference>
<dbReference type="PANTHER" id="PTHR33867:SF1">
    <property type="entry name" value="RIBOSOME MATURATION FACTOR RIMP"/>
    <property type="match status" value="1"/>
</dbReference>
<comment type="similarity">
    <text evidence="3">Belongs to the RimP family.</text>
</comment>
<dbReference type="SUPFAM" id="SSF74942">
    <property type="entry name" value="YhbC-like, C-terminal domain"/>
    <property type="match status" value="1"/>
</dbReference>
<dbReference type="Gene3D" id="2.30.30.180">
    <property type="entry name" value="Ribosome maturation factor RimP, C-terminal domain"/>
    <property type="match status" value="1"/>
</dbReference>
<feature type="domain" description="Ribosome maturation factor RimP C-terminal" evidence="5">
    <location>
        <begin position="88"/>
        <end position="154"/>
    </location>
</feature>
<evidence type="ECO:0000259" key="5">
    <source>
        <dbReference type="Pfam" id="PF17384"/>
    </source>
</evidence>
<dbReference type="InterPro" id="IPR028989">
    <property type="entry name" value="RimP_N"/>
</dbReference>
<protein>
    <recommendedName>
        <fullName evidence="3">Ribosome maturation factor RimP</fullName>
    </recommendedName>
</protein>
<evidence type="ECO:0000313" key="7">
    <source>
        <dbReference type="Proteomes" id="UP001333102"/>
    </source>
</evidence>
<organism evidence="6 7">
    <name type="scientific">Geochorda subterranea</name>
    <dbReference type="NCBI Taxonomy" id="3109564"/>
    <lineage>
        <taxon>Bacteria</taxon>
        <taxon>Bacillati</taxon>
        <taxon>Bacillota</taxon>
        <taxon>Limnochordia</taxon>
        <taxon>Limnochordales</taxon>
        <taxon>Geochordaceae</taxon>
        <taxon>Geochorda</taxon>
    </lineage>
</organism>
<feature type="domain" description="Ribosome maturation factor RimP N-terminal" evidence="4">
    <location>
        <begin position="15"/>
        <end position="85"/>
    </location>
</feature>
<sequence>MRPRAVESMVMAEAEAVARPLGFEIVDVEYETGPGGRVLRVYIDKPGGVSVDDCQAVSQPLSAALDRLDPIPGPYRLEVSSPGIERPLRKADDFRRFAGREAEIHTFGPVQGRRHWTGTLLGVEVDRVRLRLEDGSTVELPLEGISKARLRVRWQGAFER</sequence>
<evidence type="ECO:0000256" key="1">
    <source>
        <dbReference type="ARBA" id="ARBA00022490"/>
    </source>
</evidence>
<keyword evidence="1 3" id="KW-0963">Cytoplasm</keyword>
<dbReference type="Pfam" id="PF02576">
    <property type="entry name" value="RimP_N"/>
    <property type="match status" value="1"/>
</dbReference>
<comment type="function">
    <text evidence="3">Required for maturation of 30S ribosomal subunits.</text>
</comment>